<gene>
    <name evidence="9" type="primary">vanT</name>
    <name evidence="9" type="ORF">KGF86_12710</name>
</gene>
<dbReference type="PRINTS" id="PR00992">
    <property type="entry name" value="ALARACEMASE"/>
</dbReference>
<feature type="domain" description="Alanine racemase C-terminal" evidence="8">
    <location>
        <begin position="579"/>
        <end position="708"/>
    </location>
</feature>
<keyword evidence="7" id="KW-0812">Transmembrane</keyword>
<dbReference type="PANTHER" id="PTHR30511">
    <property type="entry name" value="ALANINE RACEMASE"/>
    <property type="match status" value="1"/>
</dbReference>
<dbReference type="Gene3D" id="3.20.20.10">
    <property type="entry name" value="Alanine racemase"/>
    <property type="match status" value="1"/>
</dbReference>
<evidence type="ECO:0000256" key="7">
    <source>
        <dbReference type="SAM" id="Phobius"/>
    </source>
</evidence>
<feature type="transmembrane region" description="Helical" evidence="7">
    <location>
        <begin position="145"/>
        <end position="166"/>
    </location>
</feature>
<keyword evidence="7" id="KW-0472">Membrane</keyword>
<feature type="transmembrane region" description="Helical" evidence="7">
    <location>
        <begin position="42"/>
        <end position="60"/>
    </location>
</feature>
<dbReference type="SMART" id="SM01005">
    <property type="entry name" value="Ala_racemase_C"/>
    <property type="match status" value="1"/>
</dbReference>
<comment type="catalytic activity">
    <reaction evidence="6">
        <text>L-alanine = D-alanine</text>
        <dbReference type="Rhea" id="RHEA:20249"/>
        <dbReference type="ChEBI" id="CHEBI:57416"/>
        <dbReference type="ChEBI" id="CHEBI:57972"/>
        <dbReference type="EC" id="5.1.1.1"/>
    </reaction>
</comment>
<dbReference type="InterPro" id="IPR011079">
    <property type="entry name" value="Ala_racemase_C"/>
</dbReference>
<comment type="function">
    <text evidence="6">Catalyzes the interconversion of L-alanine and D-alanine. May also act on other amino acids.</text>
</comment>
<evidence type="ECO:0000256" key="1">
    <source>
        <dbReference type="ARBA" id="ARBA00001933"/>
    </source>
</evidence>
<evidence type="ECO:0000256" key="2">
    <source>
        <dbReference type="ARBA" id="ARBA00004370"/>
    </source>
</evidence>
<dbReference type="InterPro" id="IPR029066">
    <property type="entry name" value="PLP-binding_barrel"/>
</dbReference>
<reference evidence="9 10" key="1">
    <citation type="submission" date="2021-05" db="EMBL/GenBank/DDBJ databases">
        <title>Ornithinibacillus massiliensis sp. nov.</title>
        <authorList>
            <person name="Iwaza R."/>
            <person name="Lagier J.-C."/>
            <person name="Raoult D."/>
        </authorList>
    </citation>
    <scope>NUCLEOTIDE SEQUENCE [LARGE SCALE GENOMIC DNA]</scope>
    <source>
        <strain evidence="9 10">Marseille-P3601</strain>
    </source>
</reference>
<dbReference type="RefSeq" id="WP_211742100.1">
    <property type="nucleotide sequence ID" value="NZ_JAGXBY010000004.1"/>
</dbReference>
<dbReference type="PANTHER" id="PTHR30511:SF0">
    <property type="entry name" value="ALANINE RACEMASE, CATABOLIC-RELATED"/>
    <property type="match status" value="1"/>
</dbReference>
<comment type="caution">
    <text evidence="9">The sequence shown here is derived from an EMBL/GenBank/DDBJ whole genome shotgun (WGS) entry which is preliminary data.</text>
</comment>
<dbReference type="Pfam" id="PF01757">
    <property type="entry name" value="Acyl_transf_3"/>
    <property type="match status" value="1"/>
</dbReference>
<feature type="binding site" evidence="6">
    <location>
        <position position="649"/>
    </location>
    <ligand>
        <name>substrate</name>
    </ligand>
</feature>
<feature type="transmembrane region" description="Helical" evidence="7">
    <location>
        <begin position="307"/>
        <end position="328"/>
    </location>
</feature>
<evidence type="ECO:0000256" key="4">
    <source>
        <dbReference type="ARBA" id="ARBA00022898"/>
    </source>
</evidence>
<dbReference type="InterPro" id="IPR009006">
    <property type="entry name" value="Ala_racemase/Decarboxylase_C"/>
</dbReference>
<evidence type="ECO:0000259" key="8">
    <source>
        <dbReference type="SMART" id="SM01005"/>
    </source>
</evidence>
<sequence length="711" mass="80507">MQFNKTGSLDMFRVIAAFLVIAIHTSPLYSINETADFILTRIVGRVAVPFFMMVTGYFLYQAIQNKDRSYIRSSVIKISTIYGLSILLFLPVNYYSGYFQDTFSWNKLVKDILFDGTFYHLWYLPAMIVGILIVTFGIQRFGLRASWVGAIVLYGIGLLGDSYYGLVQTTNSLATFYESIFTIVDYTRNGLFFAPIFLILGITIAKTNLSYSMKHILIGLFSSGSLFIMEGLLLHSHSWQRHDSMYILLVPCMYYLFLLLRKLPGKSSKTLRNLSLFLYLIHPWIIILVRGFAKVMNQEQLLIYHSLIHYLVVCGVSLLVSIILVLLFSNTKKENHVSPDSRAWIEIDLGALRHNVKELNQTLPSQCDLMAVVKANAYGHGDVIIARELMRTGIKAFAVATISEGIRLRQNGIKGDILILGYTNPKDFSYLVKYKLIQTVVDYAYAKLLNDYPKMITVHIKIDTGMHRLGIPVENRIEIEKIFHCANIKVAGVFTHLSTSDRLLDEDIQYSKQQIQQFYQLIDSLKENGYQPGKLHIQSSYGILNYPDLTCDYARAGIALYGVLSTPGRTGTPIHLKPVLSLMARIAVIREIDSGEAIGYGRQYQTKSKMTIATVTIGYADGIPRHLSENDAYVLLHSKKAPIIGRICMDQLIIDVSHINEVKQNDIVTIIGTDGDKQIRCEEIADKCGTITNEILSRLGERLEYQYKDKL</sequence>
<dbReference type="EC" id="5.1.1.1" evidence="6"/>
<comment type="pathway">
    <text evidence="6">Amino-acid biosynthesis; D-alanine biosynthesis; D-alanine from L-alanine: step 1/1.</text>
</comment>
<keyword evidence="7" id="KW-1133">Transmembrane helix</keyword>
<dbReference type="SUPFAM" id="SSF50621">
    <property type="entry name" value="Alanine racemase C-terminal domain-like"/>
    <property type="match status" value="1"/>
</dbReference>
<feature type="transmembrane region" description="Helical" evidence="7">
    <location>
        <begin position="216"/>
        <end position="234"/>
    </location>
</feature>
<dbReference type="NCBIfam" id="TIGR00492">
    <property type="entry name" value="alr"/>
    <property type="match status" value="1"/>
</dbReference>
<dbReference type="InterPro" id="IPR000821">
    <property type="entry name" value="Ala_racemase"/>
</dbReference>
<dbReference type="Pfam" id="PF00842">
    <property type="entry name" value="Ala_racemase_C"/>
    <property type="match status" value="1"/>
</dbReference>
<comment type="similarity">
    <text evidence="3">Belongs to the acyltransferase 3 family.</text>
</comment>
<evidence type="ECO:0000313" key="10">
    <source>
        <dbReference type="Proteomes" id="UP000681870"/>
    </source>
</evidence>
<feature type="transmembrane region" description="Helical" evidence="7">
    <location>
        <begin position="186"/>
        <end position="204"/>
    </location>
</feature>
<dbReference type="HAMAP" id="MF_01201">
    <property type="entry name" value="Ala_racemase"/>
    <property type="match status" value="1"/>
</dbReference>
<feature type="binding site" evidence="6">
    <location>
        <position position="468"/>
    </location>
    <ligand>
        <name>substrate</name>
    </ligand>
</feature>
<keyword evidence="4 6" id="KW-0663">Pyridoxal phosphate</keyword>
<feature type="transmembrane region" description="Helical" evidence="7">
    <location>
        <begin position="81"/>
        <end position="99"/>
    </location>
</feature>
<dbReference type="Proteomes" id="UP000681870">
    <property type="component" value="Unassembled WGS sequence"/>
</dbReference>
<keyword evidence="5 6" id="KW-0413">Isomerase</keyword>
<dbReference type="InterPro" id="IPR002656">
    <property type="entry name" value="Acyl_transf_3_dom"/>
</dbReference>
<evidence type="ECO:0000256" key="3">
    <source>
        <dbReference type="ARBA" id="ARBA00007400"/>
    </source>
</evidence>
<dbReference type="InterPro" id="IPR001608">
    <property type="entry name" value="Ala_racemase_N"/>
</dbReference>
<proteinExistence type="inferred from homology"/>
<feature type="active site" description="Proton acceptor; specific for D-alanine" evidence="6">
    <location>
        <position position="374"/>
    </location>
</feature>
<keyword evidence="10" id="KW-1185">Reference proteome</keyword>
<dbReference type="Gene3D" id="2.40.37.10">
    <property type="entry name" value="Lyase, Ornithine Decarboxylase, Chain A, domain 1"/>
    <property type="match status" value="1"/>
</dbReference>
<organism evidence="9 10">
    <name type="scientific">Ornithinibacillus massiliensis</name>
    <dbReference type="NCBI Taxonomy" id="1944633"/>
    <lineage>
        <taxon>Bacteria</taxon>
        <taxon>Bacillati</taxon>
        <taxon>Bacillota</taxon>
        <taxon>Bacilli</taxon>
        <taxon>Bacillales</taxon>
        <taxon>Bacillaceae</taxon>
        <taxon>Ornithinibacillus</taxon>
    </lineage>
</organism>
<feature type="transmembrane region" description="Helical" evidence="7">
    <location>
        <begin position="246"/>
        <end position="264"/>
    </location>
</feature>
<comment type="cofactor">
    <cofactor evidence="1 6">
        <name>pyridoxal 5'-phosphate</name>
        <dbReference type="ChEBI" id="CHEBI:597326"/>
    </cofactor>
</comment>
<evidence type="ECO:0000256" key="6">
    <source>
        <dbReference type="HAMAP-Rule" id="MF_01201"/>
    </source>
</evidence>
<feature type="transmembrane region" description="Helical" evidence="7">
    <location>
        <begin position="119"/>
        <end position="138"/>
    </location>
</feature>
<dbReference type="PROSITE" id="PS00395">
    <property type="entry name" value="ALANINE_RACEMASE"/>
    <property type="match status" value="1"/>
</dbReference>
<dbReference type="InterPro" id="IPR020622">
    <property type="entry name" value="Ala_racemase_pyridoxalP-BS"/>
</dbReference>
<dbReference type="Pfam" id="PF01168">
    <property type="entry name" value="Ala_racemase_N"/>
    <property type="match status" value="1"/>
</dbReference>
<evidence type="ECO:0000256" key="5">
    <source>
        <dbReference type="ARBA" id="ARBA00023235"/>
    </source>
</evidence>
<feature type="transmembrane region" description="Helical" evidence="7">
    <location>
        <begin position="276"/>
        <end position="295"/>
    </location>
</feature>
<dbReference type="EMBL" id="JAGXBY010000004">
    <property type="protein sequence ID" value="MBS3681067.1"/>
    <property type="molecule type" value="Genomic_DNA"/>
</dbReference>
<feature type="active site" description="Proton acceptor; specific for L-alanine" evidence="6">
    <location>
        <position position="600"/>
    </location>
</feature>
<name>A0ABS5MG49_9BACI</name>
<feature type="transmembrane region" description="Helical" evidence="7">
    <location>
        <begin position="12"/>
        <end position="30"/>
    </location>
</feature>
<accession>A0ABS5MG49</accession>
<feature type="modified residue" description="N6-(pyridoxal phosphate)lysine" evidence="6">
    <location>
        <position position="374"/>
    </location>
</feature>
<dbReference type="SUPFAM" id="SSF51419">
    <property type="entry name" value="PLP-binding barrel"/>
    <property type="match status" value="1"/>
</dbReference>
<comment type="subcellular location">
    <subcellularLocation>
        <location evidence="2">Membrane</location>
    </subcellularLocation>
</comment>
<evidence type="ECO:0000313" key="9">
    <source>
        <dbReference type="EMBL" id="MBS3681067.1"/>
    </source>
</evidence>
<dbReference type="NCBIfam" id="NF033131">
    <property type="entry name" value="vanT-G-Cterm"/>
    <property type="match status" value="1"/>
</dbReference>
<protein>
    <recommendedName>
        <fullName evidence="6">Alanine racemase</fullName>
        <ecNumber evidence="6">5.1.1.1</ecNumber>
    </recommendedName>
</protein>
<comment type="similarity">
    <text evidence="6">Belongs to the alanine racemase family.</text>
</comment>